<sequence>MCQIDLQTCQTNCAQSRLKGVGSIRISLSTTKRVSSIWSSIIKTTSIHVQQSSLFRPMANACGGFELVREP</sequence>
<dbReference type="EMBL" id="LT882680">
    <property type="protein sequence ID" value="SMY24371.1"/>
    <property type="molecule type" value="Genomic_DNA"/>
</dbReference>
<evidence type="ECO:0000313" key="1">
    <source>
        <dbReference type="EMBL" id="SMY24371.1"/>
    </source>
</evidence>
<evidence type="ECO:0000313" key="2">
    <source>
        <dbReference type="Proteomes" id="UP000215453"/>
    </source>
</evidence>
<proteinExistence type="predicted"/>
<dbReference type="Proteomes" id="UP000215453">
    <property type="component" value="Chromosome 5"/>
</dbReference>
<name>A0A1Y6LP66_ZYMTR</name>
<accession>A0A1Y6LP66</accession>
<organism evidence="1 2">
    <name type="scientific">Zymoseptoria tritici ST99CH_1A5</name>
    <dbReference type="NCBI Taxonomy" id="1276529"/>
    <lineage>
        <taxon>Eukaryota</taxon>
        <taxon>Fungi</taxon>
        <taxon>Dikarya</taxon>
        <taxon>Ascomycota</taxon>
        <taxon>Pezizomycotina</taxon>
        <taxon>Dothideomycetes</taxon>
        <taxon>Dothideomycetidae</taxon>
        <taxon>Mycosphaerellales</taxon>
        <taxon>Mycosphaerellaceae</taxon>
        <taxon>Zymoseptoria</taxon>
    </lineage>
</organism>
<gene>
    <name evidence="1" type="ORF">ZT1A5_G5812</name>
</gene>
<protein>
    <submittedName>
        <fullName evidence="1">Uncharacterized protein</fullName>
    </submittedName>
</protein>
<dbReference type="AlphaFoldDB" id="A0A1Y6LP66"/>
<reference evidence="1 2" key="1">
    <citation type="submission" date="2016-10" db="EMBL/GenBank/DDBJ databases">
        <authorList>
            <person name="Varghese N."/>
        </authorList>
    </citation>
    <scope>NUCLEOTIDE SEQUENCE [LARGE SCALE GENOMIC DNA]</scope>
</reference>